<evidence type="ECO:0000313" key="2">
    <source>
        <dbReference type="Proteomes" id="UP001596220"/>
    </source>
</evidence>
<dbReference type="InterPro" id="IPR050336">
    <property type="entry name" value="Chromosome_partition/occlusion"/>
</dbReference>
<evidence type="ECO:0000313" key="1">
    <source>
        <dbReference type="EMBL" id="MFC6094380.1"/>
    </source>
</evidence>
<sequence length="609" mass="66981">MTTIPDSTDVDTVARDTVSDQAATDSRTVYPYVLHNIDPSTLRAVDNSREVGDIRQTRPTLVASVAEHGVDPKVSIINVAPDPDGGLRVLVGHHRHAAAVAVKELENPGLTVDVLVHAPGTRREVLVAQGLENIHREGYTAVEEAELYGQLALEGLDAETIARKLSLPDEQINAGLVVAASTRTRAASRSLPTADMFLLSQLAEFGDDEEAHQRLVDVLTTSPRQFPWTLEKLRDEREQRAVLAREIRWFTDLGYALVDAAGDLPDGVERLEELCAGDGVEPLDPAGHADCPGRAVSVWVDRGQEAEVHHFCVDHTGHRHRTLASVRIAQAHDRLHADGVPIVDPTADGVTHLSRLLADDRARHALTAEDHAGCPGHAAYVIDIPFRSTADVGYVCTDYATHGHVLRFASTAQQPQRDAAYQAGERKRATTNNRLWRDAKIDRRKWLTRYFADWRKRKAAALPARLHHWLALAPILAGDYLAEAAPAHAYACTLLKLAEPKDPRRDHNPITVLLRRKSTTETQAVLIRLAQVVGACEAHWNAKYTEQADGSWRSPCDDTRFYVELLAALGYPLSHIEKLVTNPALDHETWPHLAPATTAGEQTPDEQAA</sequence>
<dbReference type="RefSeq" id="WP_380642577.1">
    <property type="nucleotide sequence ID" value="NZ_JBHSQO010000062.1"/>
</dbReference>
<accession>A0ABW1PG13</accession>
<comment type="caution">
    <text evidence="1">The sequence shown here is derived from an EMBL/GenBank/DDBJ whole genome shotgun (WGS) entry which is preliminary data.</text>
</comment>
<protein>
    <submittedName>
        <fullName evidence="1">ParB/RepB/Spo0J family partition protein</fullName>
    </submittedName>
</protein>
<dbReference type="PANTHER" id="PTHR33375">
    <property type="entry name" value="CHROMOSOME-PARTITIONING PROTEIN PARB-RELATED"/>
    <property type="match status" value="1"/>
</dbReference>
<gene>
    <name evidence="1" type="ORF">ACFP3R_34370</name>
</gene>
<dbReference type="PANTHER" id="PTHR33375:SF1">
    <property type="entry name" value="CHROMOSOME-PARTITIONING PROTEIN PARB-RELATED"/>
    <property type="match status" value="1"/>
</dbReference>
<dbReference type="Gene3D" id="1.10.10.730">
    <property type="entry name" value="KorB DNA-binding domain"/>
    <property type="match status" value="1"/>
</dbReference>
<dbReference type="CDD" id="cd16387">
    <property type="entry name" value="ParB_N_Srx"/>
    <property type="match status" value="1"/>
</dbReference>
<keyword evidence="2" id="KW-1185">Reference proteome</keyword>
<dbReference type="Proteomes" id="UP001596220">
    <property type="component" value="Unassembled WGS sequence"/>
</dbReference>
<dbReference type="EMBL" id="JBHSQO010000062">
    <property type="protein sequence ID" value="MFC6094380.1"/>
    <property type="molecule type" value="Genomic_DNA"/>
</dbReference>
<organism evidence="1 2">
    <name type="scientific">Saccharothrix lopnurensis</name>
    <dbReference type="NCBI Taxonomy" id="1670621"/>
    <lineage>
        <taxon>Bacteria</taxon>
        <taxon>Bacillati</taxon>
        <taxon>Actinomycetota</taxon>
        <taxon>Actinomycetes</taxon>
        <taxon>Pseudonocardiales</taxon>
        <taxon>Pseudonocardiaceae</taxon>
        <taxon>Saccharothrix</taxon>
    </lineage>
</organism>
<reference evidence="2" key="1">
    <citation type="journal article" date="2019" name="Int. J. Syst. Evol. Microbiol.">
        <title>The Global Catalogue of Microorganisms (GCM) 10K type strain sequencing project: providing services to taxonomists for standard genome sequencing and annotation.</title>
        <authorList>
            <consortium name="The Broad Institute Genomics Platform"/>
            <consortium name="The Broad Institute Genome Sequencing Center for Infectious Disease"/>
            <person name="Wu L."/>
            <person name="Ma J."/>
        </authorList>
    </citation>
    <scope>NUCLEOTIDE SEQUENCE [LARGE SCALE GENOMIC DNA]</scope>
    <source>
        <strain evidence="2">CGMCC 4.7246</strain>
    </source>
</reference>
<name>A0ABW1PG13_9PSEU</name>
<proteinExistence type="predicted"/>
<dbReference type="SUPFAM" id="SSF109709">
    <property type="entry name" value="KorB DNA-binding domain-like"/>
    <property type="match status" value="1"/>
</dbReference>
<dbReference type="InterPro" id="IPR042075">
    <property type="entry name" value="KorB_DNA-db"/>
</dbReference>